<evidence type="ECO:0000256" key="5">
    <source>
        <dbReference type="ARBA" id="ARBA00023136"/>
    </source>
</evidence>
<feature type="transmembrane region" description="Helical" evidence="8">
    <location>
        <begin position="366"/>
        <end position="385"/>
    </location>
</feature>
<dbReference type="Proteomes" id="UP000694520">
    <property type="component" value="Chromosome 2"/>
</dbReference>
<dbReference type="Ensembl" id="ENSBGRT00000015801.1">
    <property type="protein sequence ID" value="ENSBGRP00000013694.1"/>
    <property type="gene ID" value="ENSBGRG00000008672.1"/>
</dbReference>
<dbReference type="PANTHER" id="PTHR14526:SF2">
    <property type="entry name" value="AURORA KINASE A AND NINEIN-INTERACTING PROTEIN"/>
    <property type="match status" value="1"/>
</dbReference>
<feature type="transmembrane region" description="Helical" evidence="8">
    <location>
        <begin position="175"/>
        <end position="193"/>
    </location>
</feature>
<feature type="binding site" evidence="6">
    <location>
        <position position="281"/>
    </location>
    <ligand>
        <name>Zn(2+)</name>
        <dbReference type="ChEBI" id="CHEBI:29105"/>
    </ligand>
</feature>
<evidence type="ECO:0000256" key="3">
    <source>
        <dbReference type="ARBA" id="ARBA00022692"/>
    </source>
</evidence>
<keyword evidence="4 8" id="KW-1133">Transmembrane helix</keyword>
<keyword evidence="10" id="KW-1185">Reference proteome</keyword>
<feature type="transmembrane region" description="Helical" evidence="8">
    <location>
        <begin position="141"/>
        <end position="163"/>
    </location>
</feature>
<accession>A0A8B9WYC8</accession>
<evidence type="ECO:0000313" key="9">
    <source>
        <dbReference type="Ensembl" id="ENSBGRP00000013694.1"/>
    </source>
</evidence>
<feature type="transmembrane region" description="Helical" evidence="8">
    <location>
        <begin position="107"/>
        <end position="129"/>
    </location>
</feature>
<feature type="transmembrane region" description="Helical" evidence="8">
    <location>
        <begin position="75"/>
        <end position="95"/>
    </location>
</feature>
<dbReference type="Pfam" id="PF03006">
    <property type="entry name" value="HlyIII"/>
    <property type="match status" value="2"/>
</dbReference>
<evidence type="ECO:0000256" key="2">
    <source>
        <dbReference type="ARBA" id="ARBA00007018"/>
    </source>
</evidence>
<feature type="transmembrane region" description="Helical" evidence="8">
    <location>
        <begin position="320"/>
        <end position="346"/>
    </location>
</feature>
<sequence length="859" mass="96343">MATIVAQKLSHLLPSLRQVHQEPQPSVPSEPVFTVDRAEVPPLFWKPYIYVGYRPLHRTWRFYFRTLFQQHNEAVNVWTHLLAALVLLLRLAIFVGTVDFWGDPHALPLFIIVLASFTYLSLSALAHLLQAKSEFWHYSFFFLDYVGVAVYQFGSALAHFYYAIEPAWHAQVQTIFLPTAAFLAWLSCTGSCYNKYIQKPGLLGRTCQEVPSALAYALDISPVAHRILVSPDPATDDPALLYHKCQVVFFLLAAAFFSAFMPERWFPGSCHVFGQGHQLFHVFLVLCTLAQLEAVALDYEARRSIYEPLHTRWPHNFSGLFLLTVGSSILTAFLLDYVGVAVYQFGSALAHFYYAIEPAWHAQVQTIFLPTAAFLAWLSCTGSCYNKYIQKPGLLGRTCQEVPSALAYALDISPVAHRILVSPDPATDDPALLYHKCQVVFFLLAAAFFSAFMPERWFPGSCHVFGQGHQLFHVFLVLCTLAQLEAVALDYEARRSIYEPLHTRWPHNFSGLFLLTVGSSILTAFLLSQLTQLIKSSTKMLTLLPGERKAKISFTQRSCPSAGTRQTSIASFLTSQQGKTNGADQRSVSSHTESQTNKESKEDTTQLEHLTQGLRADFMAPRLATSTPADIQEARLSPQSLKASCQHGIGTPYLTVPCLFRPDTSVCAGESKASLACSFAHDLESSCLLDQKEGEDSSCEREWLHGSKKNNYQSVERHSKTTGHKGHQLLDKTNLENVSAKRSRQAPVLQTYKDSRRGANMKAVKQSSCPIPGFSWDSERNDKDSWSQLFTEDSQGQRVIAHNSRAPFRDVTNDQNQGYGRVPNSLWAQCQDRTTQFNLQPDSLFTQDSEGNQVIRHQA</sequence>
<feature type="transmembrane region" description="Helical" evidence="8">
    <location>
        <begin position="512"/>
        <end position="530"/>
    </location>
</feature>
<dbReference type="Pfam" id="PF15334">
    <property type="entry name" value="AIB"/>
    <property type="match status" value="1"/>
</dbReference>
<feature type="transmembrane region" description="Helical" evidence="8">
    <location>
        <begin position="470"/>
        <end position="491"/>
    </location>
</feature>
<protein>
    <recommendedName>
        <fullName evidence="11">Progestin and adipoQ receptor family member 7</fullName>
    </recommendedName>
</protein>
<keyword evidence="6" id="KW-0862">Zinc</keyword>
<evidence type="ECO:0000256" key="7">
    <source>
        <dbReference type="SAM" id="MobiDB-lite"/>
    </source>
</evidence>
<name>A0A8B9WYC8_BOSMU</name>
<dbReference type="GO" id="GO:0000922">
    <property type="term" value="C:spindle pole"/>
    <property type="evidence" value="ECO:0007669"/>
    <property type="project" value="TreeGrafter"/>
</dbReference>
<keyword evidence="6" id="KW-0479">Metal-binding</keyword>
<feature type="compositionally biased region" description="Basic and acidic residues" evidence="7">
    <location>
        <begin position="596"/>
        <end position="606"/>
    </location>
</feature>
<dbReference type="GO" id="GO:0007051">
    <property type="term" value="P:spindle organization"/>
    <property type="evidence" value="ECO:0007669"/>
    <property type="project" value="TreeGrafter"/>
</dbReference>
<organism evidence="9 10">
    <name type="scientific">Bos mutus grunniens</name>
    <name type="common">Wild yak</name>
    <name type="synonym">Bos grunniens</name>
    <dbReference type="NCBI Taxonomy" id="30521"/>
    <lineage>
        <taxon>Eukaryota</taxon>
        <taxon>Metazoa</taxon>
        <taxon>Chordata</taxon>
        <taxon>Craniata</taxon>
        <taxon>Vertebrata</taxon>
        <taxon>Euteleostomi</taxon>
        <taxon>Mammalia</taxon>
        <taxon>Eutheria</taxon>
        <taxon>Laurasiatheria</taxon>
        <taxon>Artiodactyla</taxon>
        <taxon>Ruminantia</taxon>
        <taxon>Pecora</taxon>
        <taxon>Bovidae</taxon>
        <taxon>Bovinae</taxon>
        <taxon>Bos</taxon>
    </lineage>
</organism>
<evidence type="ECO:0000256" key="8">
    <source>
        <dbReference type="SAM" id="Phobius"/>
    </source>
</evidence>
<feature type="transmembrane region" description="Helical" evidence="8">
    <location>
        <begin position="439"/>
        <end position="458"/>
    </location>
</feature>
<dbReference type="AlphaFoldDB" id="A0A8B9WYC8"/>
<dbReference type="GO" id="GO:0046872">
    <property type="term" value="F:metal ion binding"/>
    <property type="evidence" value="ECO:0007669"/>
    <property type="project" value="UniProtKB-KW"/>
</dbReference>
<evidence type="ECO:0000256" key="4">
    <source>
        <dbReference type="ARBA" id="ARBA00022989"/>
    </source>
</evidence>
<dbReference type="GeneTree" id="ENSGT00940000161438"/>
<feature type="binding site" evidence="6">
    <location>
        <position position="127"/>
    </location>
    <ligand>
        <name>Zn(2+)</name>
        <dbReference type="ChEBI" id="CHEBI:29105"/>
    </ligand>
</feature>
<evidence type="ECO:0008006" key="11">
    <source>
        <dbReference type="Google" id="ProtNLM"/>
    </source>
</evidence>
<reference evidence="9" key="3">
    <citation type="submission" date="2025-09" db="UniProtKB">
        <authorList>
            <consortium name="Ensembl"/>
        </authorList>
    </citation>
    <scope>IDENTIFICATION</scope>
</reference>
<feature type="binding site" evidence="6">
    <location>
        <position position="277"/>
    </location>
    <ligand>
        <name>Zn(2+)</name>
        <dbReference type="ChEBI" id="CHEBI:29105"/>
    </ligand>
</feature>
<dbReference type="PANTHER" id="PTHR14526">
    <property type="entry name" value="AURORA KINASE A AND NINEIN-INTERACTING PROTEIN"/>
    <property type="match status" value="1"/>
</dbReference>
<dbReference type="InterPro" id="IPR029286">
    <property type="entry name" value="AUNIP"/>
</dbReference>
<feature type="transmembrane region" description="Helical" evidence="8">
    <location>
        <begin position="278"/>
        <end position="299"/>
    </location>
</feature>
<evidence type="ECO:0000256" key="1">
    <source>
        <dbReference type="ARBA" id="ARBA00004141"/>
    </source>
</evidence>
<comment type="subcellular location">
    <subcellularLocation>
        <location evidence="1">Membrane</location>
        <topology evidence="1">Multi-pass membrane protein</topology>
    </subcellularLocation>
</comment>
<keyword evidence="3 8" id="KW-0812">Transmembrane</keyword>
<feature type="region of interest" description="Disordered" evidence="7">
    <location>
        <begin position="574"/>
        <end position="606"/>
    </location>
</feature>
<evidence type="ECO:0000256" key="6">
    <source>
        <dbReference type="PIRSR" id="PIRSR604254-1"/>
    </source>
</evidence>
<feature type="transmembrane region" description="Helical" evidence="8">
    <location>
        <begin position="247"/>
        <end position="266"/>
    </location>
</feature>
<dbReference type="GO" id="GO:0016020">
    <property type="term" value="C:membrane"/>
    <property type="evidence" value="ECO:0007669"/>
    <property type="project" value="UniProtKB-SubCell"/>
</dbReference>
<reference evidence="9" key="1">
    <citation type="submission" date="2019-05" db="EMBL/GenBank/DDBJ databases">
        <authorList>
            <person name="Zhang S."/>
            <person name="Liu J."/>
        </authorList>
    </citation>
    <scope>NUCLEOTIDE SEQUENCE [LARGE SCALE GENOMIC DNA]</scope>
</reference>
<feature type="compositionally biased region" description="Polar residues" evidence="7">
    <location>
        <begin position="574"/>
        <end position="595"/>
    </location>
</feature>
<dbReference type="InterPro" id="IPR004254">
    <property type="entry name" value="AdipoR/HlyIII-related"/>
</dbReference>
<evidence type="ECO:0000313" key="10">
    <source>
        <dbReference type="Proteomes" id="UP000694520"/>
    </source>
</evidence>
<proteinExistence type="inferred from homology"/>
<dbReference type="GO" id="GO:0005813">
    <property type="term" value="C:centrosome"/>
    <property type="evidence" value="ECO:0007669"/>
    <property type="project" value="TreeGrafter"/>
</dbReference>
<comment type="similarity">
    <text evidence="2">Belongs to the ADIPOR family.</text>
</comment>
<reference evidence="9" key="2">
    <citation type="submission" date="2025-08" db="UniProtKB">
        <authorList>
            <consortium name="Ensembl"/>
        </authorList>
    </citation>
    <scope>IDENTIFICATION</scope>
</reference>
<keyword evidence="5 8" id="KW-0472">Membrane</keyword>